<dbReference type="EMBL" id="CP098828">
    <property type="protein sequence ID" value="XBO73557.1"/>
    <property type="molecule type" value="Genomic_DNA"/>
</dbReference>
<dbReference type="RefSeq" id="WP_348814401.1">
    <property type="nucleotide sequence ID" value="NZ_CP098828.1"/>
</dbReference>
<gene>
    <name evidence="1" type="ORF">NFG57_11985</name>
</gene>
<evidence type="ECO:0000313" key="1">
    <source>
        <dbReference type="EMBL" id="XBO73557.1"/>
    </source>
</evidence>
<organism evidence="1">
    <name type="scientific">Halomonas sp. H10-59</name>
    <dbReference type="NCBI Taxonomy" id="2950874"/>
    <lineage>
        <taxon>Bacteria</taxon>
        <taxon>Pseudomonadati</taxon>
        <taxon>Pseudomonadota</taxon>
        <taxon>Gammaproteobacteria</taxon>
        <taxon>Oceanospirillales</taxon>
        <taxon>Halomonadaceae</taxon>
        <taxon>Halomonas</taxon>
    </lineage>
</organism>
<dbReference type="AlphaFoldDB" id="A0AAU7KPV4"/>
<proteinExistence type="predicted"/>
<sequence>MKVFAEYFVEGGVIYRRNTLLQFGDCWDLIGSAVLANPGSAEPTSLVSEDLLASISKFHQRYKSGEGVQSDHWHEFSPDSTMRFVEKIFNGWYLDKNIDLSGVVQLFNTFNVKNQNLPEAVAGIGEDSELLFSRSVYRYFNDKPTYFGFSNEVLGNEMLRKVAVSIFNNSSDAVLDIYDRDFSKNSFYHPMYVNQAYAKSHFQKYKNSILAGIVKNA</sequence>
<name>A0AAU7KPV4_9GAMM</name>
<reference evidence="1" key="1">
    <citation type="submission" date="2022-06" db="EMBL/GenBank/DDBJ databases">
        <title>A novel DMS-producing enzyme.</title>
        <authorList>
            <person name="Zhang Y."/>
        </authorList>
    </citation>
    <scope>NUCLEOTIDE SEQUENCE</scope>
    <source>
        <strain evidence="1">H10-59</strain>
    </source>
</reference>
<protein>
    <submittedName>
        <fullName evidence="1">Uncharacterized protein</fullName>
    </submittedName>
</protein>
<accession>A0AAU7KPV4</accession>